<feature type="compositionally biased region" description="Polar residues" evidence="1">
    <location>
        <begin position="68"/>
        <end position="79"/>
    </location>
</feature>
<dbReference type="EMBL" id="JNVN01000211">
    <property type="protein sequence ID" value="KHJ35899.1"/>
    <property type="molecule type" value="Genomic_DNA"/>
</dbReference>
<dbReference type="AlphaFoldDB" id="A0A0B1PHA0"/>
<organism evidence="2 3">
    <name type="scientific">Uncinula necator</name>
    <name type="common">Grape powdery mildew</name>
    <dbReference type="NCBI Taxonomy" id="52586"/>
    <lineage>
        <taxon>Eukaryota</taxon>
        <taxon>Fungi</taxon>
        <taxon>Dikarya</taxon>
        <taxon>Ascomycota</taxon>
        <taxon>Pezizomycotina</taxon>
        <taxon>Leotiomycetes</taxon>
        <taxon>Erysiphales</taxon>
        <taxon>Erysiphaceae</taxon>
        <taxon>Erysiphe</taxon>
    </lineage>
</organism>
<evidence type="ECO:0000313" key="2">
    <source>
        <dbReference type="EMBL" id="KHJ35899.1"/>
    </source>
</evidence>
<dbReference type="InterPro" id="IPR035213">
    <property type="entry name" value="DUF5321"/>
</dbReference>
<keyword evidence="3" id="KW-1185">Reference proteome</keyword>
<protein>
    <submittedName>
        <fullName evidence="2">Uncharacterized protein</fullName>
    </submittedName>
</protein>
<evidence type="ECO:0000256" key="1">
    <source>
        <dbReference type="SAM" id="MobiDB-lite"/>
    </source>
</evidence>
<gene>
    <name evidence="2" type="ORF">EV44_g1950</name>
</gene>
<name>A0A0B1PHA0_UNCNE</name>
<evidence type="ECO:0000313" key="3">
    <source>
        <dbReference type="Proteomes" id="UP000030854"/>
    </source>
</evidence>
<feature type="compositionally biased region" description="Low complexity" evidence="1">
    <location>
        <begin position="91"/>
        <end position="101"/>
    </location>
</feature>
<dbReference type="Pfam" id="PF17254">
    <property type="entry name" value="DUF5321"/>
    <property type="match status" value="1"/>
</dbReference>
<dbReference type="OMA" id="TNAPPGF"/>
<comment type="caution">
    <text evidence="2">The sequence shown here is derived from an EMBL/GenBank/DDBJ whole genome shotgun (WGS) entry which is preliminary data.</text>
</comment>
<dbReference type="Proteomes" id="UP000030854">
    <property type="component" value="Unassembled WGS sequence"/>
</dbReference>
<feature type="compositionally biased region" description="Basic and acidic residues" evidence="1">
    <location>
        <begin position="80"/>
        <end position="90"/>
    </location>
</feature>
<reference evidence="2 3" key="1">
    <citation type="journal article" date="2014" name="BMC Genomics">
        <title>Adaptive genomic structural variation in the grape powdery mildew pathogen, Erysiphe necator.</title>
        <authorList>
            <person name="Jones L."/>
            <person name="Riaz S."/>
            <person name="Morales-Cruz A."/>
            <person name="Amrine K.C."/>
            <person name="McGuire B."/>
            <person name="Gubler W.D."/>
            <person name="Walker M.A."/>
            <person name="Cantu D."/>
        </authorList>
    </citation>
    <scope>NUCLEOTIDE SEQUENCE [LARGE SCALE GENOMIC DNA]</scope>
    <source>
        <strain evidence="3">c</strain>
    </source>
</reference>
<dbReference type="HOGENOM" id="CLU_2085074_0_0_1"/>
<proteinExistence type="predicted"/>
<feature type="region of interest" description="Disordered" evidence="1">
    <location>
        <begin position="68"/>
        <end position="111"/>
    </location>
</feature>
<sequence length="111" mass="12637">MISIEKSYAAFNRKSDARIGLLQDVIKRIKNGEEVDVESILGTGNKEREQEWQDVLKDIEKDDTSWIESSKQISNSGDSTKYKRNSEKKLNNSLSNSQANNEKIRAPPGFF</sequence>
<accession>A0A0B1PHA0</accession>